<dbReference type="PANTHER" id="PTHR21666:SF270">
    <property type="entry name" value="MUREIN HYDROLASE ACTIVATOR ENVC"/>
    <property type="match status" value="1"/>
</dbReference>
<keyword evidence="3" id="KW-1185">Reference proteome</keyword>
<evidence type="ECO:0000313" key="3">
    <source>
        <dbReference type="Proteomes" id="UP001317779"/>
    </source>
</evidence>
<dbReference type="InterPro" id="IPR016047">
    <property type="entry name" value="M23ase_b-sheet_dom"/>
</dbReference>
<dbReference type="Gene3D" id="2.70.70.10">
    <property type="entry name" value="Glucose Permease (Domain IIA)"/>
    <property type="match status" value="1"/>
</dbReference>
<evidence type="ECO:0000259" key="1">
    <source>
        <dbReference type="PROSITE" id="PS51781"/>
    </source>
</evidence>
<gene>
    <name evidence="2" type="ORF">Microterr_08640</name>
</gene>
<dbReference type="Pfam" id="PF01551">
    <property type="entry name" value="Peptidase_M23"/>
    <property type="match status" value="1"/>
</dbReference>
<dbReference type="CDD" id="cd12797">
    <property type="entry name" value="M23_peptidase"/>
    <property type="match status" value="1"/>
</dbReference>
<name>A0ABM8DX55_9MICO</name>
<reference evidence="2 3" key="1">
    <citation type="submission" date="2022-12" db="EMBL/GenBank/DDBJ databases">
        <title>Microbacterium terricola strain KV-448 chromosome, complete genome.</title>
        <authorList>
            <person name="Oshima T."/>
            <person name="Moriya T."/>
            <person name="Bessho Y."/>
        </authorList>
    </citation>
    <scope>NUCLEOTIDE SEQUENCE [LARGE SCALE GENOMIC DNA]</scope>
    <source>
        <strain evidence="2 3">KV-448</strain>
    </source>
</reference>
<proteinExistence type="predicted"/>
<dbReference type="SUPFAM" id="SSF51261">
    <property type="entry name" value="Duplicated hybrid motif"/>
    <property type="match status" value="1"/>
</dbReference>
<dbReference type="Pfam" id="PF08239">
    <property type="entry name" value="SH3_3"/>
    <property type="match status" value="2"/>
</dbReference>
<feature type="domain" description="SH3b" evidence="1">
    <location>
        <begin position="231"/>
        <end position="294"/>
    </location>
</feature>
<dbReference type="InterPro" id="IPR050570">
    <property type="entry name" value="Cell_wall_metabolism_enzyme"/>
</dbReference>
<sequence length="294" mass="30476">MPLKTKSYAVTSYFGARCLPLPGASTYHYGIDLGTPSGSPIYAIAAGVVTATVSGTTSRAGYIAVRHTIAGATYTSMYYHIWSATTHVKVGQVVKAGQRISSVGSSGGSTGAHLHLEIWKSGGPTVLNPPSFLGPRGIDLYANATAVTAKATPATCTYYTTGVVNLRSGPSTNDAVVTVMPAGTAVTHIPGRVTSHFLPVTVGTTAGWVADWLVTPTKPAPKPAVTPKPKPKPATYATTAALNLRASPSTKAKIVKVIPKGKSVGAIKAKSGVWRKVAYGGKTGWVHSSYLKKR</sequence>
<evidence type="ECO:0000313" key="2">
    <source>
        <dbReference type="EMBL" id="BDV30204.1"/>
    </source>
</evidence>
<dbReference type="PROSITE" id="PS51781">
    <property type="entry name" value="SH3B"/>
    <property type="match status" value="1"/>
</dbReference>
<dbReference type="SMART" id="SM00287">
    <property type="entry name" value="SH3b"/>
    <property type="match status" value="2"/>
</dbReference>
<dbReference type="InterPro" id="IPR011055">
    <property type="entry name" value="Dup_hybrid_motif"/>
</dbReference>
<dbReference type="Gene3D" id="2.30.30.40">
    <property type="entry name" value="SH3 Domains"/>
    <property type="match status" value="2"/>
</dbReference>
<dbReference type="PANTHER" id="PTHR21666">
    <property type="entry name" value="PEPTIDASE-RELATED"/>
    <property type="match status" value="1"/>
</dbReference>
<dbReference type="InterPro" id="IPR003646">
    <property type="entry name" value="SH3-like_bac-type"/>
</dbReference>
<dbReference type="EMBL" id="AP027141">
    <property type="protein sequence ID" value="BDV30204.1"/>
    <property type="molecule type" value="Genomic_DNA"/>
</dbReference>
<accession>A0ABM8DX55</accession>
<organism evidence="2 3">
    <name type="scientific">Microbacterium terricola</name>
    <dbReference type="NCBI Taxonomy" id="344163"/>
    <lineage>
        <taxon>Bacteria</taxon>
        <taxon>Bacillati</taxon>
        <taxon>Actinomycetota</taxon>
        <taxon>Actinomycetes</taxon>
        <taxon>Micrococcales</taxon>
        <taxon>Microbacteriaceae</taxon>
        <taxon>Microbacterium</taxon>
    </lineage>
</organism>
<dbReference type="Proteomes" id="UP001317779">
    <property type="component" value="Chromosome"/>
</dbReference>
<protein>
    <recommendedName>
        <fullName evidence="1">SH3b domain-containing protein</fullName>
    </recommendedName>
</protein>